<evidence type="ECO:0000256" key="8">
    <source>
        <dbReference type="SAM" id="SignalP"/>
    </source>
</evidence>
<protein>
    <recommendedName>
        <fullName evidence="9">Peptidase M14 domain-containing protein</fullName>
    </recommendedName>
</protein>
<comment type="similarity">
    <text evidence="2 7">Belongs to the peptidase M14 family.</text>
</comment>
<reference evidence="10 11" key="1">
    <citation type="submission" date="2020-08" db="EMBL/GenBank/DDBJ databases">
        <title>Sequencing the genomes of 1000 actinobacteria strains.</title>
        <authorList>
            <person name="Klenk H.-P."/>
        </authorList>
    </citation>
    <scope>NUCLEOTIDE SEQUENCE [LARGE SCALE GENOMIC DNA]</scope>
    <source>
        <strain evidence="10 11">DSM 44230</strain>
    </source>
</reference>
<evidence type="ECO:0000256" key="4">
    <source>
        <dbReference type="ARBA" id="ARBA00022801"/>
    </source>
</evidence>
<keyword evidence="6" id="KW-0482">Metalloprotease</keyword>
<dbReference type="Pfam" id="PF00246">
    <property type="entry name" value="Peptidase_M14"/>
    <property type="match status" value="1"/>
</dbReference>
<name>A0A7W7CAY7_9PSEU</name>
<dbReference type="RefSeq" id="WP_312987169.1">
    <property type="nucleotide sequence ID" value="NZ_BAAAUI010000015.1"/>
</dbReference>
<evidence type="ECO:0000256" key="2">
    <source>
        <dbReference type="ARBA" id="ARBA00005988"/>
    </source>
</evidence>
<evidence type="ECO:0000313" key="11">
    <source>
        <dbReference type="Proteomes" id="UP000533598"/>
    </source>
</evidence>
<proteinExistence type="inferred from homology"/>
<keyword evidence="5" id="KW-0862">Zinc</keyword>
<dbReference type="SMART" id="SM00631">
    <property type="entry name" value="Zn_pept"/>
    <property type="match status" value="1"/>
</dbReference>
<organism evidence="10 11">
    <name type="scientific">Crossiella cryophila</name>
    <dbReference type="NCBI Taxonomy" id="43355"/>
    <lineage>
        <taxon>Bacteria</taxon>
        <taxon>Bacillati</taxon>
        <taxon>Actinomycetota</taxon>
        <taxon>Actinomycetes</taxon>
        <taxon>Pseudonocardiales</taxon>
        <taxon>Pseudonocardiaceae</taxon>
        <taxon>Crossiella</taxon>
    </lineage>
</organism>
<dbReference type="PANTHER" id="PTHR11705:SF143">
    <property type="entry name" value="SLL0236 PROTEIN"/>
    <property type="match status" value="1"/>
</dbReference>
<evidence type="ECO:0000256" key="6">
    <source>
        <dbReference type="ARBA" id="ARBA00023049"/>
    </source>
</evidence>
<dbReference type="SUPFAM" id="SSF53187">
    <property type="entry name" value="Zn-dependent exopeptidases"/>
    <property type="match status" value="1"/>
</dbReference>
<comment type="caution">
    <text evidence="7">Lacks conserved residue(s) required for the propagation of feature annotation.</text>
</comment>
<feature type="chain" id="PRO_5030623823" description="Peptidase M14 domain-containing protein" evidence="8">
    <location>
        <begin position="25"/>
        <end position="417"/>
    </location>
</feature>
<dbReference type="Proteomes" id="UP000533598">
    <property type="component" value="Unassembled WGS sequence"/>
</dbReference>
<dbReference type="EMBL" id="JACHMH010000001">
    <property type="protein sequence ID" value="MBB4676546.1"/>
    <property type="molecule type" value="Genomic_DNA"/>
</dbReference>
<sequence>MRRLIALSALTAAALGLVAPVATAAPAQPRTGFEQSNGARWTGLDEEASFLAAVDKASRHTTVSRIGSTVKGRPLNLVRIGPAHATSTVLFICSQHGDEPSGREGCLTKLRDLAFQRENPRVKYLFVPTANPDGRAADTRTNANGVDINRDHLLLVSPEAKALASVIREHRPEVIHDLHEYGATPKFYDKDVLYLWSRNLNVAEHLHDESVTLSKDYAKPHVEQAGHSTGEYGIWTDPVTGQPIRQVAGDGQERILRNTAGLKHAVGILLETKVDPKDAAEAADPALNQRRRVHSQLAAVAGTVKLVADRWAPIALATAKSRLGAVLGQGPVYFGGADNEPAKPEDIERNPACGYKLTAEQFATHREVLGLHGVFSVPVPGGRLVPRNQEAGRLIPLLLDPRADYGLVKATAAQHCF</sequence>
<dbReference type="PROSITE" id="PS52035">
    <property type="entry name" value="PEPTIDASE_M14"/>
    <property type="match status" value="1"/>
</dbReference>
<dbReference type="InterPro" id="IPR000834">
    <property type="entry name" value="Peptidase_M14"/>
</dbReference>
<evidence type="ECO:0000256" key="5">
    <source>
        <dbReference type="ARBA" id="ARBA00022833"/>
    </source>
</evidence>
<dbReference type="CDD" id="cd06242">
    <property type="entry name" value="M14-like"/>
    <property type="match status" value="1"/>
</dbReference>
<comment type="caution">
    <text evidence="10">The sequence shown here is derived from an EMBL/GenBank/DDBJ whole genome shotgun (WGS) entry which is preliminary data.</text>
</comment>
<keyword evidence="3" id="KW-0645">Protease</keyword>
<dbReference type="Gene3D" id="3.40.630.10">
    <property type="entry name" value="Zn peptidases"/>
    <property type="match status" value="1"/>
</dbReference>
<evidence type="ECO:0000256" key="1">
    <source>
        <dbReference type="ARBA" id="ARBA00001947"/>
    </source>
</evidence>
<keyword evidence="4" id="KW-0378">Hydrolase</keyword>
<keyword evidence="8" id="KW-0732">Signal</keyword>
<dbReference type="GO" id="GO:0004181">
    <property type="term" value="F:metallocarboxypeptidase activity"/>
    <property type="evidence" value="ECO:0007669"/>
    <property type="project" value="InterPro"/>
</dbReference>
<evidence type="ECO:0000313" key="10">
    <source>
        <dbReference type="EMBL" id="MBB4676546.1"/>
    </source>
</evidence>
<comment type="cofactor">
    <cofactor evidence="1">
        <name>Zn(2+)</name>
        <dbReference type="ChEBI" id="CHEBI:29105"/>
    </cofactor>
</comment>
<gene>
    <name evidence="10" type="ORF">HNR67_002664</name>
</gene>
<dbReference type="AlphaFoldDB" id="A0A7W7CAY7"/>
<evidence type="ECO:0000256" key="7">
    <source>
        <dbReference type="PROSITE-ProRule" id="PRU01379"/>
    </source>
</evidence>
<dbReference type="GO" id="GO:0006508">
    <property type="term" value="P:proteolysis"/>
    <property type="evidence" value="ECO:0007669"/>
    <property type="project" value="UniProtKB-KW"/>
</dbReference>
<evidence type="ECO:0000256" key="3">
    <source>
        <dbReference type="ARBA" id="ARBA00022670"/>
    </source>
</evidence>
<accession>A0A7W7CAY7</accession>
<dbReference type="GO" id="GO:0008270">
    <property type="term" value="F:zinc ion binding"/>
    <property type="evidence" value="ECO:0007669"/>
    <property type="project" value="InterPro"/>
</dbReference>
<feature type="domain" description="Peptidase M14" evidence="9">
    <location>
        <begin position="40"/>
        <end position="273"/>
    </location>
</feature>
<dbReference type="PANTHER" id="PTHR11705">
    <property type="entry name" value="PROTEASE FAMILY M14 CARBOXYPEPTIDASE A,B"/>
    <property type="match status" value="1"/>
</dbReference>
<feature type="signal peptide" evidence="8">
    <location>
        <begin position="1"/>
        <end position="24"/>
    </location>
</feature>
<evidence type="ECO:0000259" key="9">
    <source>
        <dbReference type="PROSITE" id="PS52035"/>
    </source>
</evidence>
<keyword evidence="11" id="KW-1185">Reference proteome</keyword>
<dbReference type="GO" id="GO:0005615">
    <property type="term" value="C:extracellular space"/>
    <property type="evidence" value="ECO:0007669"/>
    <property type="project" value="TreeGrafter"/>
</dbReference>